<dbReference type="STRING" id="47427.A0A2H3CS81"/>
<gene>
    <name evidence="1" type="ORF">ARMGADRAFT_1172321</name>
</gene>
<dbReference type="EMBL" id="KZ293769">
    <property type="protein sequence ID" value="PBK79597.1"/>
    <property type="molecule type" value="Genomic_DNA"/>
</dbReference>
<protein>
    <recommendedName>
        <fullName evidence="3">F-box domain-containing protein</fullName>
    </recommendedName>
</protein>
<dbReference type="AlphaFoldDB" id="A0A2H3CS81"/>
<evidence type="ECO:0008006" key="3">
    <source>
        <dbReference type="Google" id="ProtNLM"/>
    </source>
</evidence>
<name>A0A2H3CS81_ARMGA</name>
<accession>A0A2H3CS81</accession>
<dbReference type="OMA" id="TEAHIPF"/>
<dbReference type="SUPFAM" id="SSF52047">
    <property type="entry name" value="RNI-like"/>
    <property type="match status" value="1"/>
</dbReference>
<dbReference type="InParanoid" id="A0A2H3CS81"/>
<evidence type="ECO:0000313" key="1">
    <source>
        <dbReference type="EMBL" id="PBK79597.1"/>
    </source>
</evidence>
<reference evidence="2" key="1">
    <citation type="journal article" date="2017" name="Nat. Ecol. Evol.">
        <title>Genome expansion and lineage-specific genetic innovations in the forest pathogenic fungi Armillaria.</title>
        <authorList>
            <person name="Sipos G."/>
            <person name="Prasanna A.N."/>
            <person name="Walter M.C."/>
            <person name="O'Connor E."/>
            <person name="Balint B."/>
            <person name="Krizsan K."/>
            <person name="Kiss B."/>
            <person name="Hess J."/>
            <person name="Varga T."/>
            <person name="Slot J."/>
            <person name="Riley R."/>
            <person name="Boka B."/>
            <person name="Rigling D."/>
            <person name="Barry K."/>
            <person name="Lee J."/>
            <person name="Mihaltcheva S."/>
            <person name="LaButti K."/>
            <person name="Lipzen A."/>
            <person name="Waldron R."/>
            <person name="Moloney N.M."/>
            <person name="Sperisen C."/>
            <person name="Kredics L."/>
            <person name="Vagvoelgyi C."/>
            <person name="Patrignani A."/>
            <person name="Fitzpatrick D."/>
            <person name="Nagy I."/>
            <person name="Doyle S."/>
            <person name="Anderson J.B."/>
            <person name="Grigoriev I.V."/>
            <person name="Gueldener U."/>
            <person name="Muensterkoetter M."/>
            <person name="Nagy L.G."/>
        </authorList>
    </citation>
    <scope>NUCLEOTIDE SEQUENCE [LARGE SCALE GENOMIC DNA]</scope>
    <source>
        <strain evidence="2">Ar21-2</strain>
    </source>
</reference>
<dbReference type="OrthoDB" id="2894664at2759"/>
<organism evidence="1 2">
    <name type="scientific">Armillaria gallica</name>
    <name type="common">Bulbous honey fungus</name>
    <name type="synonym">Armillaria bulbosa</name>
    <dbReference type="NCBI Taxonomy" id="47427"/>
    <lineage>
        <taxon>Eukaryota</taxon>
        <taxon>Fungi</taxon>
        <taxon>Dikarya</taxon>
        <taxon>Basidiomycota</taxon>
        <taxon>Agaricomycotina</taxon>
        <taxon>Agaricomycetes</taxon>
        <taxon>Agaricomycetidae</taxon>
        <taxon>Agaricales</taxon>
        <taxon>Marasmiineae</taxon>
        <taxon>Physalacriaceae</taxon>
        <taxon>Armillaria</taxon>
    </lineage>
</organism>
<proteinExistence type="predicted"/>
<evidence type="ECO:0000313" key="2">
    <source>
        <dbReference type="Proteomes" id="UP000217790"/>
    </source>
</evidence>
<dbReference type="Proteomes" id="UP000217790">
    <property type="component" value="Unassembled WGS sequence"/>
</dbReference>
<sequence length="197" mass="22079">MELPSLKELTLTTRCDVELGGKVIKCPARALGALRELLLRSQCSLTQLHLIDPVLDNNLAHIIRLVPNLQELIIEFYEWVEDYDPVMQSLVTRLSEVSLVGGSLQHCAVPTLQMLGVNLLDFSHTRVSFINSAFVDMVASRLHQPSGVPRLTKLQLYIGPGRHYLDEADKNALMSLRVHGLKLDLNSDNLDEDPVFE</sequence>
<keyword evidence="2" id="KW-1185">Reference proteome</keyword>